<dbReference type="EMBL" id="CP122539">
    <property type="protein sequence ID" value="WGH75601.1"/>
    <property type="molecule type" value="Genomic_DNA"/>
</dbReference>
<feature type="signal peptide" evidence="1">
    <location>
        <begin position="1"/>
        <end position="19"/>
    </location>
</feature>
<accession>A0ABY8L3D6</accession>
<protein>
    <submittedName>
        <fullName evidence="2">Uncharacterized protein</fullName>
    </submittedName>
</protein>
<dbReference type="Proteomes" id="UP001232001">
    <property type="component" value="Chromosome"/>
</dbReference>
<dbReference type="RefSeq" id="WP_279651475.1">
    <property type="nucleotide sequence ID" value="NZ_CP122539.1"/>
</dbReference>
<organism evidence="2 3">
    <name type="scientific">Tenacibaculum tangerinum</name>
    <dbReference type="NCBI Taxonomy" id="3038772"/>
    <lineage>
        <taxon>Bacteria</taxon>
        <taxon>Pseudomonadati</taxon>
        <taxon>Bacteroidota</taxon>
        <taxon>Flavobacteriia</taxon>
        <taxon>Flavobacteriales</taxon>
        <taxon>Flavobacteriaceae</taxon>
        <taxon>Tenacibaculum</taxon>
    </lineage>
</organism>
<feature type="chain" id="PRO_5045151334" evidence="1">
    <location>
        <begin position="20"/>
        <end position="232"/>
    </location>
</feature>
<sequence>MKKGIVVMILLLNGYVAVAQTNKKLNSYNHFIFKKSMQISQEGLSNFQQKQDSLIDSEYPLGEKDSLINKKLKSLNLINIFKKTSDIEIHVEYTNDSIWRYKKQNGEMIGDYLMILKEKGILHYYDKTKQHLYNKYNLFNKKYEYVVIKDLENRKIIQGFDCFFLKLIRKDPESDLGNTIYEMYVTNEIELPLHSVLNINEYLENTFPVEVKIFEGKLSGIAETIKLVSYQH</sequence>
<gene>
    <name evidence="2" type="ORF">P8625_00115</name>
</gene>
<evidence type="ECO:0000256" key="1">
    <source>
        <dbReference type="SAM" id="SignalP"/>
    </source>
</evidence>
<evidence type="ECO:0000313" key="2">
    <source>
        <dbReference type="EMBL" id="WGH75601.1"/>
    </source>
</evidence>
<reference evidence="2 3" key="1">
    <citation type="submission" date="2023-04" db="EMBL/GenBank/DDBJ databases">
        <title>Tenacibaculum tangerinum sp. nov., isolated from sea tidal flat of South Korea.</title>
        <authorList>
            <person name="Lee S.H."/>
            <person name="Kim J.-J."/>
        </authorList>
    </citation>
    <scope>NUCLEOTIDE SEQUENCE [LARGE SCALE GENOMIC DNA]</scope>
    <source>
        <strain evidence="2 3">GRR-S3-23</strain>
    </source>
</reference>
<keyword evidence="1" id="KW-0732">Signal</keyword>
<keyword evidence="3" id="KW-1185">Reference proteome</keyword>
<evidence type="ECO:0000313" key="3">
    <source>
        <dbReference type="Proteomes" id="UP001232001"/>
    </source>
</evidence>
<name>A0ABY8L3D6_9FLAO</name>
<proteinExistence type="predicted"/>